<feature type="domain" description="Rieske" evidence="6">
    <location>
        <begin position="30"/>
        <end position="137"/>
    </location>
</feature>
<protein>
    <submittedName>
        <fullName evidence="7">Rieske 2Fe-2S domain-containing protein</fullName>
    </submittedName>
</protein>
<keyword evidence="1" id="KW-0001">2Fe-2S</keyword>
<comment type="caution">
    <text evidence="7">The sequence shown here is derived from an EMBL/GenBank/DDBJ whole genome shotgun (WGS) entry which is preliminary data.</text>
</comment>
<dbReference type="RefSeq" id="WP_260995938.1">
    <property type="nucleotide sequence ID" value="NZ_JAODWD010000007.1"/>
</dbReference>
<evidence type="ECO:0000256" key="1">
    <source>
        <dbReference type="ARBA" id="ARBA00022714"/>
    </source>
</evidence>
<accession>A0ABT2MHV7</accession>
<organism evidence="7 8">
    <name type="scientific">Mycobacterium deserti</name>
    <dbReference type="NCBI Taxonomy" id="2978347"/>
    <lineage>
        <taxon>Bacteria</taxon>
        <taxon>Bacillati</taxon>
        <taxon>Actinomycetota</taxon>
        <taxon>Actinomycetes</taxon>
        <taxon>Mycobacteriales</taxon>
        <taxon>Mycobacteriaceae</taxon>
        <taxon>Mycobacterium</taxon>
    </lineage>
</organism>
<dbReference type="InterPro" id="IPR045623">
    <property type="entry name" value="LigXa_C"/>
</dbReference>
<evidence type="ECO:0000313" key="8">
    <source>
        <dbReference type="Proteomes" id="UP001206639"/>
    </source>
</evidence>
<dbReference type="PROSITE" id="PS51296">
    <property type="entry name" value="RIESKE"/>
    <property type="match status" value="1"/>
</dbReference>
<name>A0ABT2MHV7_9MYCO</name>
<gene>
    <name evidence="7" type="ORF">N4S67_26045</name>
</gene>
<dbReference type="Proteomes" id="UP001206639">
    <property type="component" value="Unassembled WGS sequence"/>
</dbReference>
<dbReference type="EMBL" id="JAODWD010000007">
    <property type="protein sequence ID" value="MCT7661863.1"/>
    <property type="molecule type" value="Genomic_DNA"/>
</dbReference>
<evidence type="ECO:0000256" key="3">
    <source>
        <dbReference type="ARBA" id="ARBA00023002"/>
    </source>
</evidence>
<keyword evidence="8" id="KW-1185">Reference proteome</keyword>
<keyword evidence="2" id="KW-0479">Metal-binding</keyword>
<evidence type="ECO:0000313" key="7">
    <source>
        <dbReference type="EMBL" id="MCT7661863.1"/>
    </source>
</evidence>
<keyword evidence="3" id="KW-0560">Oxidoreductase</keyword>
<dbReference type="Pfam" id="PF19301">
    <property type="entry name" value="LigXa_C"/>
    <property type="match status" value="1"/>
</dbReference>
<keyword evidence="5" id="KW-0411">Iron-sulfur</keyword>
<evidence type="ECO:0000256" key="5">
    <source>
        <dbReference type="ARBA" id="ARBA00023014"/>
    </source>
</evidence>
<dbReference type="PANTHER" id="PTHR21266">
    <property type="entry name" value="IRON-SULFUR DOMAIN CONTAINING PROTEIN"/>
    <property type="match status" value="1"/>
</dbReference>
<evidence type="ECO:0000256" key="2">
    <source>
        <dbReference type="ARBA" id="ARBA00022723"/>
    </source>
</evidence>
<dbReference type="SUPFAM" id="SSF50022">
    <property type="entry name" value="ISP domain"/>
    <property type="match status" value="1"/>
</dbReference>
<evidence type="ECO:0000259" key="6">
    <source>
        <dbReference type="PROSITE" id="PS51296"/>
    </source>
</evidence>
<evidence type="ECO:0000256" key="4">
    <source>
        <dbReference type="ARBA" id="ARBA00023004"/>
    </source>
</evidence>
<sequence length="448" mass="50288">MALLFTKEDNDKLTQTGPGTPMGDVMRSYWFPAFLSERLPAPHCDPIEITLLGEPLVAFRGADGRIGLLDRFCPHRRASLALARNEDCAVRCVYHGWKVDADGNVLETPPEPPNSRFAQSIKHTAYPTREAGGMVWTYMGPPESTPPFPEWPFNTVPAENIWANHFYQPSNWLQGLEGDVDAGHAGYLHYSRDEWERQRATESRMGKFLFDPKPLTDVAVEPWGLQTIFRYALEDERDAVFWVHPFVMPFYTLFAASFEGFDGGVMHAWVPSTDESHYVYSVVWSNDGPLSDEAIAGLDAGQQFSAVNKANNYMSTKWNGDGYTQDRRAMDRGELYSGFNGIHLQDLAVQYSMGPIVDRSKEHLGAEDFLVIQVRRYLLDVLASATDGQVLPGLQPDMDYSAIEHRWVVAPADTALSLVLQNKDMNSLGEPIPDDWAPAEHAWSSLPL</sequence>
<dbReference type="PANTHER" id="PTHR21266:SF59">
    <property type="entry name" value="BLR4922 PROTEIN"/>
    <property type="match status" value="1"/>
</dbReference>
<dbReference type="Gene3D" id="2.102.10.10">
    <property type="entry name" value="Rieske [2Fe-2S] iron-sulphur domain"/>
    <property type="match status" value="1"/>
</dbReference>
<keyword evidence="4" id="KW-0408">Iron</keyword>
<proteinExistence type="predicted"/>
<dbReference type="Pfam" id="PF00355">
    <property type="entry name" value="Rieske"/>
    <property type="match status" value="1"/>
</dbReference>
<dbReference type="InterPro" id="IPR017941">
    <property type="entry name" value="Rieske_2Fe-2S"/>
</dbReference>
<dbReference type="CDD" id="cd03479">
    <property type="entry name" value="Rieske_RO_Alpha_PhDO_like"/>
    <property type="match status" value="1"/>
</dbReference>
<dbReference type="SUPFAM" id="SSF55961">
    <property type="entry name" value="Bet v1-like"/>
    <property type="match status" value="1"/>
</dbReference>
<dbReference type="InterPro" id="IPR036922">
    <property type="entry name" value="Rieske_2Fe-2S_sf"/>
</dbReference>
<dbReference type="InterPro" id="IPR050584">
    <property type="entry name" value="Cholesterol_7-desaturase"/>
</dbReference>
<reference evidence="8" key="1">
    <citation type="submission" date="2023-07" db="EMBL/GenBank/DDBJ databases">
        <authorList>
            <person name="Deng Y."/>
            <person name="Zhang Y.-Q."/>
        </authorList>
    </citation>
    <scope>NUCLEOTIDE SEQUENCE [LARGE SCALE GENOMIC DNA]</scope>
    <source>
        <strain evidence="8">CPCC 205710</strain>
    </source>
</reference>